<evidence type="ECO:0000313" key="1">
    <source>
        <dbReference type="EMBL" id="RUP44939.1"/>
    </source>
</evidence>
<reference evidence="1 2" key="1">
    <citation type="journal article" date="2018" name="New Phytol.">
        <title>Phylogenomics of Endogonaceae and evolution of mycorrhizas within Mucoromycota.</title>
        <authorList>
            <person name="Chang Y."/>
            <person name="Desiro A."/>
            <person name="Na H."/>
            <person name="Sandor L."/>
            <person name="Lipzen A."/>
            <person name="Clum A."/>
            <person name="Barry K."/>
            <person name="Grigoriev I.V."/>
            <person name="Martin F.M."/>
            <person name="Stajich J.E."/>
            <person name="Smith M.E."/>
            <person name="Bonito G."/>
            <person name="Spatafora J.W."/>
        </authorList>
    </citation>
    <scope>NUCLEOTIDE SEQUENCE [LARGE SCALE GENOMIC DNA]</scope>
    <source>
        <strain evidence="1 2">GMNB39</strain>
    </source>
</reference>
<dbReference type="EMBL" id="RBNI01008078">
    <property type="protein sequence ID" value="RUP44939.1"/>
    <property type="molecule type" value="Genomic_DNA"/>
</dbReference>
<dbReference type="Proteomes" id="UP000268093">
    <property type="component" value="Unassembled WGS sequence"/>
</dbReference>
<proteinExistence type="predicted"/>
<name>A0A433D269_9FUNG</name>
<gene>
    <name evidence="1" type="ORF">BC936DRAFT_148833</name>
</gene>
<protein>
    <submittedName>
        <fullName evidence="1">Uncharacterized protein</fullName>
    </submittedName>
</protein>
<organism evidence="1 2">
    <name type="scientific">Jimgerdemannia flammicorona</name>
    <dbReference type="NCBI Taxonomy" id="994334"/>
    <lineage>
        <taxon>Eukaryota</taxon>
        <taxon>Fungi</taxon>
        <taxon>Fungi incertae sedis</taxon>
        <taxon>Mucoromycota</taxon>
        <taxon>Mucoromycotina</taxon>
        <taxon>Endogonomycetes</taxon>
        <taxon>Endogonales</taxon>
        <taxon>Endogonaceae</taxon>
        <taxon>Jimgerdemannia</taxon>
    </lineage>
</organism>
<sequence>MVKITVYILAVALAISAVAALPHPDLPETNGKLTIDDIDTTLHANHDTSESIDMPLDPFSY</sequence>
<comment type="caution">
    <text evidence="1">The sequence shown here is derived from an EMBL/GenBank/DDBJ whole genome shotgun (WGS) entry which is preliminary data.</text>
</comment>
<keyword evidence="2" id="KW-1185">Reference proteome</keyword>
<accession>A0A433D269</accession>
<evidence type="ECO:0000313" key="2">
    <source>
        <dbReference type="Proteomes" id="UP000268093"/>
    </source>
</evidence>